<dbReference type="PANTHER" id="PTHR43317:SF3">
    <property type="entry name" value="BLR2883 PROTEIN"/>
    <property type="match status" value="1"/>
</dbReference>
<dbReference type="SUPFAM" id="SSF53335">
    <property type="entry name" value="S-adenosyl-L-methionine-dependent methyltransferases"/>
    <property type="match status" value="1"/>
</dbReference>
<evidence type="ECO:0000256" key="1">
    <source>
        <dbReference type="ARBA" id="ARBA00023115"/>
    </source>
</evidence>
<sequence length="229" mass="25266">MSARFEELDWRPTPMGDISLRRRRDPGTGTDVYEVKLGDEFLMSSMFTAGEIALTRLGLAALPDVPLDVAVGGLGLGYTAHAVLEDPRVRSLVVVEALGEVIGWHEAGLVPLGDALTSDTRCRFVHGDFFTLDFDAERRFHAVLLDVDHSPRHVLHPSHAALYRPEGLRALAERLHPDGVFALWSNDPPDDDFTAVLGRVFTESRAEVVEFPNPLQDRPATNTVYVATL</sequence>
<dbReference type="OrthoDB" id="9793351at2"/>
<keyword evidence="3" id="KW-1185">Reference proteome</keyword>
<evidence type="ECO:0000313" key="2">
    <source>
        <dbReference type="EMBL" id="REE97308.1"/>
    </source>
</evidence>
<dbReference type="GO" id="GO:0006596">
    <property type="term" value="P:polyamine biosynthetic process"/>
    <property type="evidence" value="ECO:0007669"/>
    <property type="project" value="UniProtKB-KW"/>
</dbReference>
<reference evidence="2 3" key="1">
    <citation type="submission" date="2018-08" db="EMBL/GenBank/DDBJ databases">
        <title>Sequencing the genomes of 1000 actinobacteria strains.</title>
        <authorList>
            <person name="Klenk H.-P."/>
        </authorList>
    </citation>
    <scope>NUCLEOTIDE SEQUENCE [LARGE SCALE GENOMIC DNA]</scope>
    <source>
        <strain evidence="2 3">DSM 43927</strain>
    </source>
</reference>
<comment type="caution">
    <text evidence="2">The sequence shown here is derived from an EMBL/GenBank/DDBJ whole genome shotgun (WGS) entry which is preliminary data.</text>
</comment>
<evidence type="ECO:0008006" key="4">
    <source>
        <dbReference type="Google" id="ProtNLM"/>
    </source>
</evidence>
<proteinExistence type="predicted"/>
<dbReference type="AlphaFoldDB" id="A0A3D9SN72"/>
<keyword evidence="1" id="KW-0620">Polyamine biosynthesis</keyword>
<dbReference type="InterPro" id="IPR029063">
    <property type="entry name" value="SAM-dependent_MTases_sf"/>
</dbReference>
<name>A0A3D9SN72_9ACTN</name>
<dbReference type="PANTHER" id="PTHR43317">
    <property type="entry name" value="THERMOSPERMINE SYNTHASE ACAULIS5"/>
    <property type="match status" value="1"/>
</dbReference>
<dbReference type="Gene3D" id="3.40.50.150">
    <property type="entry name" value="Vaccinia Virus protein VP39"/>
    <property type="match status" value="1"/>
</dbReference>
<dbReference type="EMBL" id="QTTT01000001">
    <property type="protein sequence ID" value="REE97308.1"/>
    <property type="molecule type" value="Genomic_DNA"/>
</dbReference>
<accession>A0A3D9SN72</accession>
<dbReference type="CDD" id="cd02440">
    <property type="entry name" value="AdoMet_MTases"/>
    <property type="match status" value="1"/>
</dbReference>
<dbReference type="Proteomes" id="UP000256661">
    <property type="component" value="Unassembled WGS sequence"/>
</dbReference>
<organism evidence="2 3">
    <name type="scientific">Thermomonospora umbrina</name>
    <dbReference type="NCBI Taxonomy" id="111806"/>
    <lineage>
        <taxon>Bacteria</taxon>
        <taxon>Bacillati</taxon>
        <taxon>Actinomycetota</taxon>
        <taxon>Actinomycetes</taxon>
        <taxon>Streptosporangiales</taxon>
        <taxon>Thermomonosporaceae</taxon>
        <taxon>Thermomonospora</taxon>
    </lineage>
</organism>
<dbReference type="RefSeq" id="WP_116022818.1">
    <property type="nucleotide sequence ID" value="NZ_QTTT01000001.1"/>
</dbReference>
<protein>
    <recommendedName>
        <fullName evidence="4">Spermidine synthase</fullName>
    </recommendedName>
</protein>
<gene>
    <name evidence="2" type="ORF">DFJ69_2775</name>
</gene>
<evidence type="ECO:0000313" key="3">
    <source>
        <dbReference type="Proteomes" id="UP000256661"/>
    </source>
</evidence>